<dbReference type="PANTHER" id="PTHR35561:SF1">
    <property type="entry name" value="RNA 2',3'-CYCLIC PHOSPHODIESTERASE"/>
    <property type="match status" value="1"/>
</dbReference>
<comment type="caution">
    <text evidence="3">The sequence shown here is derived from an EMBL/GenBank/DDBJ whole genome shotgun (WGS) entry which is preliminary data.</text>
</comment>
<dbReference type="AlphaFoldDB" id="A0AA42BDC7"/>
<dbReference type="Pfam" id="PF13563">
    <property type="entry name" value="2_5_RNA_ligase2"/>
    <property type="match status" value="1"/>
</dbReference>
<evidence type="ECO:0000313" key="4">
    <source>
        <dbReference type="Proteomes" id="UP001165292"/>
    </source>
</evidence>
<reference evidence="3" key="1">
    <citation type="submission" date="2022-06" db="EMBL/GenBank/DDBJ databases">
        <title>Detection of beta-lactamases in bacteria of animal origin.</title>
        <authorList>
            <person name="Mlynarcik P."/>
            <person name="Zdarska V."/>
            <person name="Chudobova H."/>
            <person name="Prochazkova P."/>
            <person name="Hricova K."/>
            <person name="Mezerova K."/>
            <person name="Bardon J."/>
            <person name="Dolejska M."/>
            <person name="Sukkar I."/>
            <person name="Kolar M."/>
        </authorList>
    </citation>
    <scope>NUCLEOTIDE SEQUENCE</scope>
    <source>
        <strain evidence="3">S 300-3</strain>
    </source>
</reference>
<organism evidence="3 4">
    <name type="scientific">Stutzerimonas nitrititolerans</name>
    <dbReference type="NCBI Taxonomy" id="2482751"/>
    <lineage>
        <taxon>Bacteria</taxon>
        <taxon>Pseudomonadati</taxon>
        <taxon>Pseudomonadota</taxon>
        <taxon>Gammaproteobacteria</taxon>
        <taxon>Pseudomonadales</taxon>
        <taxon>Pseudomonadaceae</taxon>
        <taxon>Stutzerimonas</taxon>
    </lineage>
</organism>
<protein>
    <recommendedName>
        <fullName evidence="2">RNA 2',3'-cyclic phosphodiesterase</fullName>
        <shortName evidence="2">RNA 2',3'-CPDase</shortName>
        <ecNumber evidence="2">3.1.4.58</ecNumber>
    </recommendedName>
</protein>
<name>A0AA42BDC7_9GAMM</name>
<evidence type="ECO:0000313" key="3">
    <source>
        <dbReference type="EMBL" id="MCO7545231.1"/>
    </source>
</evidence>
<gene>
    <name evidence="3" type="primary">thpR</name>
    <name evidence="3" type="ORF">NJF43_10760</name>
</gene>
<dbReference type="InterPro" id="IPR004175">
    <property type="entry name" value="RNA_CPDase"/>
</dbReference>
<sequence length="178" mass="19128">MATEDTLRLFFALPCPPEQAAAICSWRDRHALGGRPVALENLHLTLAFLGAQPAARLDALRHLATGVTSDSFELTLNRLITLGKGFACLAPSEAPPALLQLAGSLAERLSALGIVLDSRPYLPHMTLARQAPTQAHGDAATFGWKAERFVLYRSQNTADGVRYSELGSWPLRSAAAPD</sequence>
<comment type="catalytic activity">
    <reaction evidence="2">
        <text>a 3'-end 2',3'-cyclophospho-ribonucleotide-RNA + H2O = a 3'-end 2'-phospho-ribonucleotide-RNA + H(+)</text>
        <dbReference type="Rhea" id="RHEA:11828"/>
        <dbReference type="Rhea" id="RHEA-COMP:10464"/>
        <dbReference type="Rhea" id="RHEA-COMP:17353"/>
        <dbReference type="ChEBI" id="CHEBI:15377"/>
        <dbReference type="ChEBI" id="CHEBI:15378"/>
        <dbReference type="ChEBI" id="CHEBI:83064"/>
        <dbReference type="ChEBI" id="CHEBI:173113"/>
        <dbReference type="EC" id="3.1.4.58"/>
    </reaction>
</comment>
<feature type="short sequence motif" description="HXTX 2" evidence="2">
    <location>
        <begin position="124"/>
        <end position="127"/>
    </location>
</feature>
<dbReference type="GO" id="GO:0004113">
    <property type="term" value="F:2',3'-cyclic-nucleotide 3'-phosphodiesterase activity"/>
    <property type="evidence" value="ECO:0007669"/>
    <property type="project" value="InterPro"/>
</dbReference>
<feature type="active site" description="Proton acceptor" evidence="2">
    <location>
        <position position="124"/>
    </location>
</feature>
<accession>A0AA42BDC7</accession>
<dbReference type="SUPFAM" id="SSF55144">
    <property type="entry name" value="LigT-like"/>
    <property type="match status" value="1"/>
</dbReference>
<evidence type="ECO:0000256" key="2">
    <source>
        <dbReference type="HAMAP-Rule" id="MF_01940"/>
    </source>
</evidence>
<dbReference type="PANTHER" id="PTHR35561">
    <property type="entry name" value="RNA 2',3'-CYCLIC PHOSPHODIESTERASE"/>
    <property type="match status" value="1"/>
</dbReference>
<dbReference type="Gene3D" id="3.90.1140.10">
    <property type="entry name" value="Cyclic phosphodiesterase"/>
    <property type="match status" value="1"/>
</dbReference>
<feature type="short sequence motif" description="HXTX 1" evidence="2">
    <location>
        <begin position="43"/>
        <end position="46"/>
    </location>
</feature>
<keyword evidence="1 2" id="KW-0378">Hydrolase</keyword>
<dbReference type="InterPro" id="IPR009097">
    <property type="entry name" value="Cyclic_Pdiesterase"/>
</dbReference>
<proteinExistence type="inferred from homology"/>
<dbReference type="EC" id="3.1.4.58" evidence="2"/>
<dbReference type="EMBL" id="JAMYBS010000010">
    <property type="protein sequence ID" value="MCO7545231.1"/>
    <property type="molecule type" value="Genomic_DNA"/>
</dbReference>
<evidence type="ECO:0000256" key="1">
    <source>
        <dbReference type="ARBA" id="ARBA00022801"/>
    </source>
</evidence>
<comment type="similarity">
    <text evidence="2">Belongs to the 2H phosphoesterase superfamily. ThpR family.</text>
</comment>
<dbReference type="NCBIfam" id="TIGR02258">
    <property type="entry name" value="2_5_ligase"/>
    <property type="match status" value="1"/>
</dbReference>
<feature type="active site" description="Proton donor" evidence="2">
    <location>
        <position position="43"/>
    </location>
</feature>
<dbReference type="RefSeq" id="WP_253162999.1">
    <property type="nucleotide sequence ID" value="NZ_DAMACR010000056.1"/>
</dbReference>
<dbReference type="Proteomes" id="UP001165292">
    <property type="component" value="Unassembled WGS sequence"/>
</dbReference>
<dbReference type="HAMAP" id="MF_01940">
    <property type="entry name" value="RNA_CPDase"/>
    <property type="match status" value="1"/>
</dbReference>
<dbReference type="GO" id="GO:0008664">
    <property type="term" value="F:RNA 2',3'-cyclic 3'-phosphodiesterase activity"/>
    <property type="evidence" value="ECO:0007669"/>
    <property type="project" value="UniProtKB-EC"/>
</dbReference>
<comment type="function">
    <text evidence="2">Hydrolyzes RNA 2',3'-cyclic phosphodiester to an RNA 2'-phosphomonoester.</text>
</comment>